<dbReference type="PANTHER" id="PTHR43394">
    <property type="entry name" value="ATP-DEPENDENT PERMEASE MDL1, MITOCHONDRIAL"/>
    <property type="match status" value="1"/>
</dbReference>
<dbReference type="Pfam" id="PF00664">
    <property type="entry name" value="ABC_membrane"/>
    <property type="match status" value="1"/>
</dbReference>
<evidence type="ECO:0000256" key="4">
    <source>
        <dbReference type="ARBA" id="ARBA00022741"/>
    </source>
</evidence>
<sequence length="585" mass="65256">MSNSPSLLAMFKFVFGKVLTRRWLLILNVLALTVITLLQFVVPQIEQYIIDKIIPQQNYTGLLWAIGGLLLTALVLGVFNYLSTYYMSVMSQNAITALRNQLYQYLLKLDTTFFESSKTGDLMTRLTSDINNLQSLISANMLNMVGNLFTFVGVLALIIYINWQMALAVSLTFPLMFLVYRVFRFRIRSAFLHARQSQARMSNQMQQTLTQIDLIKSFNSEQTEAGRFEKLADTNRNDMITAGRNQAIFSPLIDSLNYLGIAIVLLLGAYFIMKGHLTVGALVAYLSYVGMVQSPIQSFTRLLNQLQQASVSYGRIQSVLDVTPTIVNVAEPKPFPTLKTGIQLDNVTFTYPTTRGKDDPTVTLNDVSFQIPYGQTTALVGQSGSGKTTITRLIDRFYDLDSGQITFDGVPVTQIDLSDLRQHIAIVSQDIFILDGSIRDNVLYGRPEATDDDIWQVLELADLAAFVRQLPDQLNTQVGERGVKLSGGQKQRLSIARALLKDAPVIILDEATASLDNQSEKAIQHALNNLLQSRTSLVIAHRLSTIHDADQIIVMADGHVVERGNHETLLAKNGTYTALYNAQFE</sequence>
<dbReference type="InterPro" id="IPR011527">
    <property type="entry name" value="ABC1_TM_dom"/>
</dbReference>
<comment type="subcellular location">
    <subcellularLocation>
        <location evidence="1">Cell membrane</location>
        <topology evidence="1">Multi-pass membrane protein</topology>
    </subcellularLocation>
</comment>
<name>A0A0R2EMC7_9LACO</name>
<dbReference type="AlphaFoldDB" id="A0A0R2EMC7"/>
<dbReference type="InterPro" id="IPR017871">
    <property type="entry name" value="ABC_transporter-like_CS"/>
</dbReference>
<evidence type="ECO:0000256" key="12">
    <source>
        <dbReference type="SAM" id="Phobius"/>
    </source>
</evidence>
<dbReference type="EMBL" id="AYZM01000173">
    <property type="protein sequence ID" value="KRN17570.1"/>
    <property type="molecule type" value="Genomic_DNA"/>
</dbReference>
<keyword evidence="3 12" id="KW-0812">Transmembrane</keyword>
<keyword evidence="4" id="KW-0547">Nucleotide-binding</keyword>
<dbReference type="RefSeq" id="WP_057152368.1">
    <property type="nucleotide sequence ID" value="NZ_AYZM01000173.1"/>
</dbReference>
<feature type="domain" description="ABC transporter" evidence="13">
    <location>
        <begin position="342"/>
        <end position="582"/>
    </location>
</feature>
<accession>A0A0R2EMC7</accession>
<dbReference type="GO" id="GO:0016887">
    <property type="term" value="F:ATP hydrolysis activity"/>
    <property type="evidence" value="ECO:0007669"/>
    <property type="project" value="InterPro"/>
</dbReference>
<dbReference type="InterPro" id="IPR003593">
    <property type="entry name" value="AAA+_ATPase"/>
</dbReference>
<evidence type="ECO:0000256" key="5">
    <source>
        <dbReference type="ARBA" id="ARBA00022840"/>
    </source>
</evidence>
<dbReference type="GO" id="GO:0005524">
    <property type="term" value="F:ATP binding"/>
    <property type="evidence" value="ECO:0007669"/>
    <property type="project" value="UniProtKB-KW"/>
</dbReference>
<evidence type="ECO:0000256" key="9">
    <source>
        <dbReference type="ARBA" id="ARBA00059943"/>
    </source>
</evidence>
<evidence type="ECO:0000313" key="16">
    <source>
        <dbReference type="Proteomes" id="UP000051442"/>
    </source>
</evidence>
<dbReference type="GO" id="GO:0008559">
    <property type="term" value="F:ABC-type xenobiotic transporter activity"/>
    <property type="evidence" value="ECO:0007669"/>
    <property type="project" value="UniProtKB-EC"/>
</dbReference>
<comment type="catalytic activity">
    <reaction evidence="8">
        <text>ATP + H2O + xenobioticSide 1 = ADP + phosphate + xenobioticSide 2.</text>
        <dbReference type="EC" id="7.6.2.2"/>
    </reaction>
</comment>
<evidence type="ECO:0000259" key="14">
    <source>
        <dbReference type="PROSITE" id="PS50929"/>
    </source>
</evidence>
<dbReference type="PATRIC" id="fig|1423804.4.peg.2803"/>
<feature type="transmembrane region" description="Helical" evidence="12">
    <location>
        <begin position="62"/>
        <end position="82"/>
    </location>
</feature>
<keyword evidence="6 12" id="KW-1133">Transmembrane helix</keyword>
<evidence type="ECO:0000256" key="10">
    <source>
        <dbReference type="ARBA" id="ARBA00061674"/>
    </source>
</evidence>
<dbReference type="GO" id="GO:0005886">
    <property type="term" value="C:plasma membrane"/>
    <property type="evidence" value="ECO:0007669"/>
    <property type="project" value="UniProtKB-SubCell"/>
</dbReference>
<evidence type="ECO:0000256" key="2">
    <source>
        <dbReference type="ARBA" id="ARBA00012191"/>
    </source>
</evidence>
<dbReference type="Pfam" id="PF00005">
    <property type="entry name" value="ABC_tran"/>
    <property type="match status" value="1"/>
</dbReference>
<feature type="transmembrane region" description="Helical" evidence="12">
    <location>
        <begin position="256"/>
        <end position="273"/>
    </location>
</feature>
<proteinExistence type="inferred from homology"/>
<comment type="caution">
    <text evidence="15">The sequence shown here is derived from an EMBL/GenBank/DDBJ whole genome shotgun (WGS) entry which is preliminary data.</text>
</comment>
<evidence type="ECO:0000259" key="13">
    <source>
        <dbReference type="PROSITE" id="PS50893"/>
    </source>
</evidence>
<evidence type="ECO:0000256" key="3">
    <source>
        <dbReference type="ARBA" id="ARBA00022692"/>
    </source>
</evidence>
<dbReference type="OrthoDB" id="9770415at2"/>
<dbReference type="InterPro" id="IPR036640">
    <property type="entry name" value="ABC1_TM_sf"/>
</dbReference>
<evidence type="ECO:0000256" key="8">
    <source>
        <dbReference type="ARBA" id="ARBA00034018"/>
    </source>
</evidence>
<dbReference type="PROSITE" id="PS00211">
    <property type="entry name" value="ABC_TRANSPORTER_1"/>
    <property type="match status" value="1"/>
</dbReference>
<evidence type="ECO:0000256" key="6">
    <source>
        <dbReference type="ARBA" id="ARBA00022989"/>
    </source>
</evidence>
<organism evidence="15 16">
    <name type="scientific">Secundilactobacillus similis DSM 23365 = JCM 2765</name>
    <dbReference type="NCBI Taxonomy" id="1423804"/>
    <lineage>
        <taxon>Bacteria</taxon>
        <taxon>Bacillati</taxon>
        <taxon>Bacillota</taxon>
        <taxon>Bacilli</taxon>
        <taxon>Lactobacillales</taxon>
        <taxon>Lactobacillaceae</taxon>
        <taxon>Secundilactobacillus</taxon>
    </lineage>
</organism>
<dbReference type="GO" id="GO:0015421">
    <property type="term" value="F:ABC-type oligopeptide transporter activity"/>
    <property type="evidence" value="ECO:0007669"/>
    <property type="project" value="TreeGrafter"/>
</dbReference>
<comment type="function">
    <text evidence="9">Efflux transporter for a variety of amphiphilic cationic compounds, including antibiotics.</text>
</comment>
<dbReference type="SMART" id="SM00382">
    <property type="entry name" value="AAA"/>
    <property type="match status" value="1"/>
</dbReference>
<keyword evidence="7 12" id="KW-0472">Membrane</keyword>
<dbReference type="CDD" id="cd07346">
    <property type="entry name" value="ABC_6TM_exporters"/>
    <property type="match status" value="1"/>
</dbReference>
<feature type="domain" description="ABC transmembrane type-1" evidence="14">
    <location>
        <begin position="26"/>
        <end position="308"/>
    </location>
</feature>
<reference evidence="15 16" key="1">
    <citation type="journal article" date="2015" name="Genome Announc.">
        <title>Expanding the biotechnology potential of lactobacilli through comparative genomics of 213 strains and associated genera.</title>
        <authorList>
            <person name="Sun Z."/>
            <person name="Harris H.M."/>
            <person name="McCann A."/>
            <person name="Guo C."/>
            <person name="Argimon S."/>
            <person name="Zhang W."/>
            <person name="Yang X."/>
            <person name="Jeffery I.B."/>
            <person name="Cooney J.C."/>
            <person name="Kagawa T.F."/>
            <person name="Liu W."/>
            <person name="Song Y."/>
            <person name="Salvetti E."/>
            <person name="Wrobel A."/>
            <person name="Rasinkangas P."/>
            <person name="Parkhill J."/>
            <person name="Rea M.C."/>
            <person name="O'Sullivan O."/>
            <person name="Ritari J."/>
            <person name="Douillard F.P."/>
            <person name="Paul Ross R."/>
            <person name="Yang R."/>
            <person name="Briner A.E."/>
            <person name="Felis G.E."/>
            <person name="de Vos W.M."/>
            <person name="Barrangou R."/>
            <person name="Klaenhammer T.R."/>
            <person name="Caufield P.W."/>
            <person name="Cui Y."/>
            <person name="Zhang H."/>
            <person name="O'Toole P.W."/>
        </authorList>
    </citation>
    <scope>NUCLEOTIDE SEQUENCE [LARGE SCALE GENOMIC DNA]</scope>
    <source>
        <strain evidence="15 16">DSM 23365</strain>
    </source>
</reference>
<keyword evidence="5" id="KW-0067">ATP-binding</keyword>
<evidence type="ECO:0000256" key="1">
    <source>
        <dbReference type="ARBA" id="ARBA00004651"/>
    </source>
</evidence>
<dbReference type="SUPFAM" id="SSF90123">
    <property type="entry name" value="ABC transporter transmembrane region"/>
    <property type="match status" value="1"/>
</dbReference>
<feature type="transmembrane region" description="Helical" evidence="12">
    <location>
        <begin position="167"/>
        <end position="183"/>
    </location>
</feature>
<dbReference type="InterPro" id="IPR003439">
    <property type="entry name" value="ABC_transporter-like_ATP-bd"/>
</dbReference>
<dbReference type="PROSITE" id="PS50893">
    <property type="entry name" value="ABC_TRANSPORTER_2"/>
    <property type="match status" value="1"/>
</dbReference>
<evidence type="ECO:0000256" key="11">
    <source>
        <dbReference type="ARBA" id="ARBA00072598"/>
    </source>
</evidence>
<evidence type="ECO:0000256" key="7">
    <source>
        <dbReference type="ARBA" id="ARBA00023136"/>
    </source>
</evidence>
<gene>
    <name evidence="15" type="ORF">FD14_GL002591</name>
</gene>
<feature type="transmembrane region" description="Helical" evidence="12">
    <location>
        <begin position="141"/>
        <end position="161"/>
    </location>
</feature>
<dbReference type="InterPro" id="IPR027417">
    <property type="entry name" value="P-loop_NTPase"/>
</dbReference>
<comment type="similarity">
    <text evidence="10">Belongs to the ABC transporter superfamily. Multidrug exporter LmrA (TC 3.A.1.117.1) family.</text>
</comment>
<dbReference type="Proteomes" id="UP000051442">
    <property type="component" value="Unassembled WGS sequence"/>
</dbReference>
<dbReference type="SUPFAM" id="SSF52540">
    <property type="entry name" value="P-loop containing nucleoside triphosphate hydrolases"/>
    <property type="match status" value="1"/>
</dbReference>
<protein>
    <recommendedName>
        <fullName evidence="11">Multidrug resistance ABC transporter ATP-binding and permease protein</fullName>
        <ecNumber evidence="2">7.6.2.2</ecNumber>
    </recommendedName>
</protein>
<dbReference type="Gene3D" id="3.40.50.300">
    <property type="entry name" value="P-loop containing nucleotide triphosphate hydrolases"/>
    <property type="match status" value="1"/>
</dbReference>
<dbReference type="InterPro" id="IPR039421">
    <property type="entry name" value="Type_1_exporter"/>
</dbReference>
<dbReference type="STRING" id="1423804.FD14_GL002591"/>
<dbReference type="EC" id="7.6.2.2" evidence="2"/>
<feature type="transmembrane region" description="Helical" evidence="12">
    <location>
        <begin position="21"/>
        <end position="42"/>
    </location>
</feature>
<keyword evidence="16" id="KW-1185">Reference proteome</keyword>
<dbReference type="FunFam" id="3.40.50.300:FF:000218">
    <property type="entry name" value="Multidrug ABC transporter ATP-binding protein"/>
    <property type="match status" value="1"/>
</dbReference>
<dbReference type="PROSITE" id="PS50929">
    <property type="entry name" value="ABC_TM1F"/>
    <property type="match status" value="1"/>
</dbReference>
<dbReference type="Gene3D" id="1.20.1560.10">
    <property type="entry name" value="ABC transporter type 1, transmembrane domain"/>
    <property type="match status" value="1"/>
</dbReference>
<evidence type="ECO:0000313" key="15">
    <source>
        <dbReference type="EMBL" id="KRN17570.1"/>
    </source>
</evidence>
<dbReference type="PANTHER" id="PTHR43394:SF1">
    <property type="entry name" value="ATP-BINDING CASSETTE SUB-FAMILY B MEMBER 10, MITOCHONDRIAL"/>
    <property type="match status" value="1"/>
</dbReference>